<reference evidence="4 5" key="1">
    <citation type="submission" date="2016-10" db="EMBL/GenBank/DDBJ databases">
        <authorList>
            <person name="de Groot N.N."/>
        </authorList>
    </citation>
    <scope>NUCLEOTIDE SEQUENCE [LARGE SCALE GENOMIC DNA]</scope>
    <source>
        <strain evidence="4 5">GAS232</strain>
    </source>
</reference>
<evidence type="ECO:0000313" key="4">
    <source>
        <dbReference type="EMBL" id="SDF22698.1"/>
    </source>
</evidence>
<gene>
    <name evidence="4" type="ORF">SAMN05444167_1773</name>
</gene>
<dbReference type="OrthoDB" id="9797829at2"/>
<dbReference type="InterPro" id="IPR001296">
    <property type="entry name" value="Glyco_trans_1"/>
</dbReference>
<name>A0A1G7JCR8_9BACT</name>
<sequence>MSQSYNEVAALSYPGELVNILSYVHLRNIYRSTGVGRVSRELTERLHATPGVNLHVLADPADHSRVIPLIGNPWQAYQYHFFKSETSAQQLRWILTNRPAAEHYWNDVDLVHCTAESYVPVRRARLVVTCHDAQHFEAGAHRQSVWLMKQRLKWRLLFARLEREVDMLQMISHFAAERTAHFFPNLRDRLRVVPNAASDSFFAPADEQGKAVLHQLGVQGRPFVLVPGGLQFRKNADLILDAWPAIAAAVPDVVLVIINHADETYLPRAKALGDRCVLAGFQDERQLVALYQAATLVWFPTLYDGFGMPVIEAMASGTPVISSNTTGIPEVAGNAAVLLSPTDAKAHVRNIIELLRDESARAVLAALGRERASEFTWDKSASKLLAAFQSLV</sequence>
<proteinExistence type="predicted"/>
<dbReference type="GO" id="GO:0009103">
    <property type="term" value="P:lipopolysaccharide biosynthetic process"/>
    <property type="evidence" value="ECO:0007669"/>
    <property type="project" value="TreeGrafter"/>
</dbReference>
<dbReference type="PANTHER" id="PTHR46401:SF2">
    <property type="entry name" value="GLYCOSYLTRANSFERASE WBBK-RELATED"/>
    <property type="match status" value="1"/>
</dbReference>
<dbReference type="RefSeq" id="WP_083344807.1">
    <property type="nucleotide sequence ID" value="NZ_LT629690.1"/>
</dbReference>
<dbReference type="EMBL" id="LT629690">
    <property type="protein sequence ID" value="SDF22698.1"/>
    <property type="molecule type" value="Genomic_DNA"/>
</dbReference>
<feature type="domain" description="Glycosyl transferase family 1" evidence="2">
    <location>
        <begin position="219"/>
        <end position="370"/>
    </location>
</feature>
<evidence type="ECO:0000256" key="1">
    <source>
        <dbReference type="ARBA" id="ARBA00022679"/>
    </source>
</evidence>
<dbReference type="Gene3D" id="3.40.50.2000">
    <property type="entry name" value="Glycogen Phosphorylase B"/>
    <property type="match status" value="2"/>
</dbReference>
<feature type="domain" description="Glycosyltransferase subfamily 4-like N-terminal" evidence="3">
    <location>
        <begin position="34"/>
        <end position="196"/>
    </location>
</feature>
<evidence type="ECO:0000259" key="3">
    <source>
        <dbReference type="Pfam" id="PF13439"/>
    </source>
</evidence>
<protein>
    <submittedName>
        <fullName evidence="4">Glycosyltransferase involved in cell wall bisynthesis</fullName>
    </submittedName>
</protein>
<dbReference type="Pfam" id="PF13439">
    <property type="entry name" value="Glyco_transf_4"/>
    <property type="match status" value="1"/>
</dbReference>
<dbReference type="SUPFAM" id="SSF53756">
    <property type="entry name" value="UDP-Glycosyltransferase/glycogen phosphorylase"/>
    <property type="match status" value="1"/>
</dbReference>
<organism evidence="4 5">
    <name type="scientific">Terriglobus roseus</name>
    <dbReference type="NCBI Taxonomy" id="392734"/>
    <lineage>
        <taxon>Bacteria</taxon>
        <taxon>Pseudomonadati</taxon>
        <taxon>Acidobacteriota</taxon>
        <taxon>Terriglobia</taxon>
        <taxon>Terriglobales</taxon>
        <taxon>Acidobacteriaceae</taxon>
        <taxon>Terriglobus</taxon>
    </lineage>
</organism>
<dbReference type="InterPro" id="IPR028098">
    <property type="entry name" value="Glyco_trans_4-like_N"/>
</dbReference>
<keyword evidence="5" id="KW-1185">Reference proteome</keyword>
<keyword evidence="1 4" id="KW-0808">Transferase</keyword>
<dbReference type="PANTHER" id="PTHR46401">
    <property type="entry name" value="GLYCOSYLTRANSFERASE WBBK-RELATED"/>
    <property type="match status" value="1"/>
</dbReference>
<evidence type="ECO:0000259" key="2">
    <source>
        <dbReference type="Pfam" id="PF00534"/>
    </source>
</evidence>
<dbReference type="GO" id="GO:0016757">
    <property type="term" value="F:glycosyltransferase activity"/>
    <property type="evidence" value="ECO:0007669"/>
    <property type="project" value="InterPro"/>
</dbReference>
<accession>A0A1G7JCR8</accession>
<dbReference type="Proteomes" id="UP000182427">
    <property type="component" value="Chromosome I"/>
</dbReference>
<dbReference type="AlphaFoldDB" id="A0A1G7JCR8"/>
<dbReference type="CDD" id="cd03809">
    <property type="entry name" value="GT4_MtfB-like"/>
    <property type="match status" value="1"/>
</dbReference>
<evidence type="ECO:0000313" key="5">
    <source>
        <dbReference type="Proteomes" id="UP000182427"/>
    </source>
</evidence>
<dbReference type="Pfam" id="PF00534">
    <property type="entry name" value="Glycos_transf_1"/>
    <property type="match status" value="1"/>
</dbReference>